<dbReference type="RefSeq" id="WP_244715013.1">
    <property type="nucleotide sequence ID" value="NZ_CP095049.1"/>
</dbReference>
<keyword evidence="2" id="KW-1185">Reference proteome</keyword>
<dbReference type="Pfam" id="PF18944">
    <property type="entry name" value="DUF5691"/>
    <property type="match status" value="1"/>
</dbReference>
<name>A0ABY4F4X1_9BACT</name>
<organism evidence="1 2">
    <name type="scientific">Hymenobacter cellulosivorans</name>
    <dbReference type="NCBI Taxonomy" id="2932249"/>
    <lineage>
        <taxon>Bacteria</taxon>
        <taxon>Pseudomonadati</taxon>
        <taxon>Bacteroidota</taxon>
        <taxon>Cytophagia</taxon>
        <taxon>Cytophagales</taxon>
        <taxon>Hymenobacteraceae</taxon>
        <taxon>Hymenobacter</taxon>
    </lineage>
</organism>
<accession>A0ABY4F4X1</accession>
<proteinExistence type="predicted"/>
<protein>
    <submittedName>
        <fullName evidence="1">DUF5691 domain-containing protein</fullName>
    </submittedName>
</protein>
<dbReference type="EMBL" id="CP095049">
    <property type="protein sequence ID" value="UOQ51712.1"/>
    <property type="molecule type" value="Genomic_DNA"/>
</dbReference>
<evidence type="ECO:0000313" key="2">
    <source>
        <dbReference type="Proteomes" id="UP000831785"/>
    </source>
</evidence>
<gene>
    <name evidence="1" type="ORF">MUN80_18345</name>
</gene>
<evidence type="ECO:0000313" key="1">
    <source>
        <dbReference type="EMBL" id="UOQ51712.1"/>
    </source>
</evidence>
<reference evidence="1 2" key="1">
    <citation type="submission" date="2022-04" db="EMBL/GenBank/DDBJ databases">
        <title>Hymenobacter sp. isolated from the air.</title>
        <authorList>
            <person name="Won M."/>
            <person name="Lee C.-M."/>
            <person name="Woen H.-Y."/>
            <person name="Kwon S.-W."/>
        </authorList>
    </citation>
    <scope>NUCLEOTIDE SEQUENCE [LARGE SCALE GENOMIC DNA]</scope>
    <source>
        <strain evidence="2">5116 S-27</strain>
    </source>
</reference>
<dbReference type="InterPro" id="IPR043746">
    <property type="entry name" value="DUF5691"/>
</dbReference>
<dbReference type="Proteomes" id="UP000831785">
    <property type="component" value="Chromosome"/>
</dbReference>
<sequence>MTDASQAWSQLMRIALLGTGQTTEAVPQIPGFTPPAAPEDTTDHPEKLVLLTAAALALVRKAGRPLPVPTERLVQGEPAPAELLPALGGQAQEHLELLLEARFSHLLPNYLQQMARHDRRVPHRLLVPLLELARTQAQLGPLLNPVIGERGRWLAGLNPAWSLLSAAAETGEFEEAEWETGTVRQRHQMVSALRRRQPARARELLTAALPQEPAKNQAQLLAALTLNLSSADGALLEQYLASKSKEVRQTVLPLLAKMPDSPLVERLWARAEALLRLDGKAGSKRLVVTLPADWDKSWLADGVEQKDSRFAGEKGAWLGQMLSLIPPARWTKHWRLSPAEILALAAGSDWAAVLLRAWYEALLLHQAADWALAYAQAQFSNDKLPLLSAGQAVDLLGATGPVQELLLSVMPTDPLLRQPAARWETWLLSLPGPWSVALTHRAFATLATTLRAAGASWNHTMQTRMQQLLRHMEQAVPPEQYEFCAGAMEELQALDYANYLAYNQLLETLDFRRRLAQALTEPADPDS</sequence>